<reference evidence="1" key="1">
    <citation type="submission" date="2020-11" db="EMBL/GenBank/DDBJ databases">
        <authorList>
            <consortium name="DOE Joint Genome Institute"/>
            <person name="Ahrendt S."/>
            <person name="Riley R."/>
            <person name="Andreopoulos W."/>
            <person name="Labutti K."/>
            <person name="Pangilinan J."/>
            <person name="Ruiz-Duenas F.J."/>
            <person name="Barrasa J.M."/>
            <person name="Sanchez-Garcia M."/>
            <person name="Camarero S."/>
            <person name="Miyauchi S."/>
            <person name="Serrano A."/>
            <person name="Linde D."/>
            <person name="Babiker R."/>
            <person name="Drula E."/>
            <person name="Ayuso-Fernandez I."/>
            <person name="Pacheco R."/>
            <person name="Padilla G."/>
            <person name="Ferreira P."/>
            <person name="Barriuso J."/>
            <person name="Kellner H."/>
            <person name="Castanera R."/>
            <person name="Alfaro M."/>
            <person name="Ramirez L."/>
            <person name="Pisabarro A.G."/>
            <person name="Kuo A."/>
            <person name="Tritt A."/>
            <person name="Lipzen A."/>
            <person name="He G."/>
            <person name="Yan M."/>
            <person name="Ng V."/>
            <person name="Cullen D."/>
            <person name="Martin F."/>
            <person name="Rosso M.-N."/>
            <person name="Henrissat B."/>
            <person name="Hibbett D."/>
            <person name="Martinez A.T."/>
            <person name="Grigoriev I.V."/>
        </authorList>
    </citation>
    <scope>NUCLEOTIDE SEQUENCE</scope>
    <source>
        <strain evidence="1">MF-IS2</strain>
    </source>
</reference>
<dbReference type="AlphaFoldDB" id="A0A9P6C0C9"/>
<dbReference type="Proteomes" id="UP000807342">
    <property type="component" value="Unassembled WGS sequence"/>
</dbReference>
<accession>A0A9P6C0C9</accession>
<proteinExistence type="predicted"/>
<keyword evidence="2" id="KW-1185">Reference proteome</keyword>
<evidence type="ECO:0000313" key="1">
    <source>
        <dbReference type="EMBL" id="KAF9447201.1"/>
    </source>
</evidence>
<comment type="caution">
    <text evidence="1">The sequence shown here is derived from an EMBL/GenBank/DDBJ whole genome shotgun (WGS) entry which is preliminary data.</text>
</comment>
<organism evidence="1 2">
    <name type="scientific">Macrolepiota fuliginosa MF-IS2</name>
    <dbReference type="NCBI Taxonomy" id="1400762"/>
    <lineage>
        <taxon>Eukaryota</taxon>
        <taxon>Fungi</taxon>
        <taxon>Dikarya</taxon>
        <taxon>Basidiomycota</taxon>
        <taxon>Agaricomycotina</taxon>
        <taxon>Agaricomycetes</taxon>
        <taxon>Agaricomycetidae</taxon>
        <taxon>Agaricales</taxon>
        <taxon>Agaricineae</taxon>
        <taxon>Agaricaceae</taxon>
        <taxon>Macrolepiota</taxon>
    </lineage>
</organism>
<protein>
    <submittedName>
        <fullName evidence="1">Uncharacterized protein</fullName>
    </submittedName>
</protein>
<dbReference type="EMBL" id="MU151211">
    <property type="protein sequence ID" value="KAF9447201.1"/>
    <property type="molecule type" value="Genomic_DNA"/>
</dbReference>
<gene>
    <name evidence="1" type="ORF">P691DRAFT_802887</name>
</gene>
<sequence length="159" mass="17806">MQFSLIQGLIQLCKFTSDAVLSDPPVFEFPLISNTRSESGSAQCSRFDVLRLSWRVSEICPNGTGHQGEENLYSMGRRGQQHDQSLPRIGLSARVVRSYWMLTSHAPPHWQRASGLVIPSKWEWVLNHAGCAFRLVLALLFRSPPESSRSGRGHARCDG</sequence>
<evidence type="ECO:0000313" key="2">
    <source>
        <dbReference type="Proteomes" id="UP000807342"/>
    </source>
</evidence>
<name>A0A9P6C0C9_9AGAR</name>